<protein>
    <submittedName>
        <fullName evidence="2">Uncharacterized protein</fullName>
    </submittedName>
</protein>
<evidence type="ECO:0000313" key="2">
    <source>
        <dbReference type="EMBL" id="SJX62661.1"/>
    </source>
</evidence>
<dbReference type="AlphaFoldDB" id="A0A2N8UCX8"/>
<feature type="signal peptide" evidence="1">
    <location>
        <begin position="1"/>
        <end position="22"/>
    </location>
</feature>
<organism evidence="2 3">
    <name type="scientific">Sporisorium reilianum f. sp. reilianum</name>
    <dbReference type="NCBI Taxonomy" id="72559"/>
    <lineage>
        <taxon>Eukaryota</taxon>
        <taxon>Fungi</taxon>
        <taxon>Dikarya</taxon>
        <taxon>Basidiomycota</taxon>
        <taxon>Ustilaginomycotina</taxon>
        <taxon>Ustilaginomycetes</taxon>
        <taxon>Ustilaginales</taxon>
        <taxon>Ustilaginaceae</taxon>
        <taxon>Sporisorium</taxon>
    </lineage>
</organism>
<proteinExistence type="predicted"/>
<dbReference type="EMBL" id="LT795058">
    <property type="protein sequence ID" value="SJX62661.1"/>
    <property type="molecule type" value="Genomic_DNA"/>
</dbReference>
<dbReference type="Proteomes" id="UP000239563">
    <property type="component" value="Chromosome V"/>
</dbReference>
<keyword evidence="1" id="KW-0732">Signal</keyword>
<gene>
    <name evidence="2" type="ORF">SRS1_16558</name>
</gene>
<sequence length="181" mass="20483">MKQFRLMALAFAFAMLLNVFFAEPVRANVRDMVKKLHDTLQKAHSTSGKDWRVIGGPDYQGQFDAEALEIAENTENSAQYLGDDKPVLGTKYVGGMLPITYYGPREDYFYTLIRPTDTVGAKMGPWLAPNDGRSRLAVFLWKHRPGKADPKAVSVDIIEDTGFNWAQHLDNFQDVIRRTRG</sequence>
<accession>A0A2N8UCX8</accession>
<name>A0A2N8UCX8_9BASI</name>
<reference evidence="2 3" key="1">
    <citation type="submission" date="2017-02" db="EMBL/GenBank/DDBJ databases">
        <authorList>
            <person name="Peterson S.W."/>
        </authorList>
    </citation>
    <scope>NUCLEOTIDE SEQUENCE [LARGE SCALE GENOMIC DNA]</scope>
    <source>
        <strain evidence="2 3">SRS1_H2-8</strain>
    </source>
</reference>
<evidence type="ECO:0000313" key="3">
    <source>
        <dbReference type="Proteomes" id="UP000239563"/>
    </source>
</evidence>
<feature type="chain" id="PRO_5014983678" evidence="1">
    <location>
        <begin position="23"/>
        <end position="181"/>
    </location>
</feature>
<evidence type="ECO:0000256" key="1">
    <source>
        <dbReference type="SAM" id="SignalP"/>
    </source>
</evidence>